<gene>
    <name evidence="1" type="ORF">BLNAU_15372</name>
</gene>
<accession>A0ABQ9XAZ4</accession>
<reference evidence="1 2" key="1">
    <citation type="journal article" date="2022" name="bioRxiv">
        <title>Genomics of Preaxostyla Flagellates Illuminates Evolutionary Transitions and the Path Towards Mitochondrial Loss.</title>
        <authorList>
            <person name="Novak L.V.F."/>
            <person name="Treitli S.C."/>
            <person name="Pyrih J."/>
            <person name="Halakuc P."/>
            <person name="Pipaliya S.V."/>
            <person name="Vacek V."/>
            <person name="Brzon O."/>
            <person name="Soukal P."/>
            <person name="Eme L."/>
            <person name="Dacks J.B."/>
            <person name="Karnkowska A."/>
            <person name="Elias M."/>
            <person name="Hampl V."/>
        </authorList>
    </citation>
    <scope>NUCLEOTIDE SEQUENCE [LARGE SCALE GENOMIC DNA]</scope>
    <source>
        <strain evidence="1">NAU3</strain>
        <tissue evidence="1">Gut</tissue>
    </source>
</reference>
<evidence type="ECO:0000313" key="1">
    <source>
        <dbReference type="EMBL" id="KAK2949701.1"/>
    </source>
</evidence>
<proteinExistence type="predicted"/>
<keyword evidence="2" id="KW-1185">Reference proteome</keyword>
<sequence>MTYYPPSIQLSVTDSDTPLFMRSEPETIQTIAEAAKSFLSLVEFVKEGHDFDNRATTQACSLLQRLMPGHDGRFEANEILFDLVPKHDLSCCGFTESLILLLTSSNEELVKSSLRLLDGVVIGTSPVTLFDILQTGFFNHIPQAFYEQEIHLLPQPKMYLMRIVDWFVFFSHPLQTSRIIQTKQLSIDLFQQTFTGHFFRPIVPFLAFICTNRRRITDSGQSSSFPKLIVQILKFWPFLAETTQFVLSSPITLTFVDSLDFFETDNFTFVILRHVTSNTDAWENERPAIRTKKRHIQAKLVEEGLWDVIDIRMRIRGFVSIEHQHVCLGALLIDMFGGNVPFL</sequence>
<comment type="caution">
    <text evidence="1">The sequence shown here is derived from an EMBL/GenBank/DDBJ whole genome shotgun (WGS) entry which is preliminary data.</text>
</comment>
<dbReference type="EMBL" id="JARBJD010000151">
    <property type="protein sequence ID" value="KAK2949701.1"/>
    <property type="molecule type" value="Genomic_DNA"/>
</dbReference>
<name>A0ABQ9XAZ4_9EUKA</name>
<organism evidence="1 2">
    <name type="scientific">Blattamonas nauphoetae</name>
    <dbReference type="NCBI Taxonomy" id="2049346"/>
    <lineage>
        <taxon>Eukaryota</taxon>
        <taxon>Metamonada</taxon>
        <taxon>Preaxostyla</taxon>
        <taxon>Oxymonadida</taxon>
        <taxon>Blattamonas</taxon>
    </lineage>
</organism>
<protein>
    <submittedName>
        <fullName evidence="1">Uncharacterized protein</fullName>
    </submittedName>
</protein>
<dbReference type="Proteomes" id="UP001281761">
    <property type="component" value="Unassembled WGS sequence"/>
</dbReference>
<evidence type="ECO:0000313" key="2">
    <source>
        <dbReference type="Proteomes" id="UP001281761"/>
    </source>
</evidence>